<sequence>MSLSSITAYLPPAEGLLPKWILFLAVVSIGNSFQAYASLGPTRKVYAGPRSAVNPLSARTFGTWTFISAVVRLYAAYNINDRAWYNVAMWVFGAAWGHFVSEWLVFRTAAWGKGLAGPVIISSISLVWMFLQKGFYVS</sequence>
<evidence type="ECO:0000256" key="5">
    <source>
        <dbReference type="ARBA" id="ARBA00022824"/>
    </source>
</evidence>
<gene>
    <name evidence="14" type="ORF">K461DRAFT_279624</name>
</gene>
<evidence type="ECO:0000256" key="4">
    <source>
        <dbReference type="ARBA" id="ARBA00022692"/>
    </source>
</evidence>
<feature type="transmembrane region" description="Helical" evidence="13">
    <location>
        <begin position="113"/>
        <end position="131"/>
    </location>
</feature>
<dbReference type="AlphaFoldDB" id="A0A9P4J013"/>
<comment type="caution">
    <text evidence="14">The sequence shown here is derived from an EMBL/GenBank/DDBJ whole genome shotgun (WGS) entry which is preliminary data.</text>
</comment>
<dbReference type="Proteomes" id="UP000799439">
    <property type="component" value="Unassembled WGS sequence"/>
</dbReference>
<evidence type="ECO:0000256" key="9">
    <source>
        <dbReference type="ARBA" id="ARBA00023098"/>
    </source>
</evidence>
<keyword evidence="7 13" id="KW-1133">Transmembrane helix</keyword>
<dbReference type="Pfam" id="PF03694">
    <property type="entry name" value="Erg28"/>
    <property type="match status" value="1"/>
</dbReference>
<keyword evidence="6" id="KW-0752">Steroid biosynthesis</keyword>
<dbReference type="GO" id="GO:0016126">
    <property type="term" value="P:sterol biosynthetic process"/>
    <property type="evidence" value="ECO:0007669"/>
    <property type="project" value="UniProtKB-KW"/>
</dbReference>
<keyword evidence="15" id="KW-1185">Reference proteome</keyword>
<keyword evidence="11" id="KW-1207">Sterol metabolism</keyword>
<evidence type="ECO:0000256" key="6">
    <source>
        <dbReference type="ARBA" id="ARBA00022955"/>
    </source>
</evidence>
<comment type="subcellular location">
    <subcellularLocation>
        <location evidence="1">Endoplasmic reticulum membrane</location>
        <topology evidence="1">Multi-pass membrane protein</topology>
    </subcellularLocation>
</comment>
<keyword evidence="5" id="KW-0256">Endoplasmic reticulum</keyword>
<evidence type="ECO:0000256" key="13">
    <source>
        <dbReference type="SAM" id="Phobius"/>
    </source>
</evidence>
<evidence type="ECO:0000256" key="11">
    <source>
        <dbReference type="ARBA" id="ARBA00023166"/>
    </source>
</evidence>
<keyword evidence="4 13" id="KW-0812">Transmembrane</keyword>
<dbReference type="GO" id="GO:0005789">
    <property type="term" value="C:endoplasmic reticulum membrane"/>
    <property type="evidence" value="ECO:0007669"/>
    <property type="project" value="UniProtKB-SubCell"/>
</dbReference>
<keyword evidence="10 13" id="KW-0472">Membrane</keyword>
<evidence type="ECO:0000313" key="14">
    <source>
        <dbReference type="EMBL" id="KAF2152094.1"/>
    </source>
</evidence>
<keyword evidence="12" id="KW-0753">Steroid metabolism</keyword>
<feature type="transmembrane region" description="Helical" evidence="13">
    <location>
        <begin position="20"/>
        <end position="39"/>
    </location>
</feature>
<evidence type="ECO:0000256" key="8">
    <source>
        <dbReference type="ARBA" id="ARBA00023011"/>
    </source>
</evidence>
<protein>
    <submittedName>
        <fullName evidence="14">Ergosterol 28</fullName>
    </submittedName>
</protein>
<evidence type="ECO:0000256" key="7">
    <source>
        <dbReference type="ARBA" id="ARBA00022989"/>
    </source>
</evidence>
<evidence type="ECO:0000256" key="3">
    <source>
        <dbReference type="ARBA" id="ARBA00022516"/>
    </source>
</evidence>
<evidence type="ECO:0000256" key="2">
    <source>
        <dbReference type="ARBA" id="ARBA00005377"/>
    </source>
</evidence>
<name>A0A9P4J013_9PEZI</name>
<organism evidence="14 15">
    <name type="scientific">Myriangium duriaei CBS 260.36</name>
    <dbReference type="NCBI Taxonomy" id="1168546"/>
    <lineage>
        <taxon>Eukaryota</taxon>
        <taxon>Fungi</taxon>
        <taxon>Dikarya</taxon>
        <taxon>Ascomycota</taxon>
        <taxon>Pezizomycotina</taxon>
        <taxon>Dothideomycetes</taxon>
        <taxon>Dothideomycetidae</taxon>
        <taxon>Myriangiales</taxon>
        <taxon>Myriangiaceae</taxon>
        <taxon>Myriangium</taxon>
    </lineage>
</organism>
<evidence type="ECO:0000256" key="1">
    <source>
        <dbReference type="ARBA" id="ARBA00004477"/>
    </source>
</evidence>
<dbReference type="EMBL" id="ML996087">
    <property type="protein sequence ID" value="KAF2152094.1"/>
    <property type="molecule type" value="Genomic_DNA"/>
</dbReference>
<keyword evidence="8" id="KW-0756">Sterol biosynthesis</keyword>
<keyword evidence="9" id="KW-0443">Lipid metabolism</keyword>
<proteinExistence type="inferred from homology"/>
<keyword evidence="3" id="KW-0444">Lipid biosynthesis</keyword>
<dbReference type="OrthoDB" id="6485510at2759"/>
<reference evidence="14" key="1">
    <citation type="journal article" date="2020" name="Stud. Mycol.">
        <title>101 Dothideomycetes genomes: a test case for predicting lifestyles and emergence of pathogens.</title>
        <authorList>
            <person name="Haridas S."/>
            <person name="Albert R."/>
            <person name="Binder M."/>
            <person name="Bloem J."/>
            <person name="Labutti K."/>
            <person name="Salamov A."/>
            <person name="Andreopoulos B."/>
            <person name="Baker S."/>
            <person name="Barry K."/>
            <person name="Bills G."/>
            <person name="Bluhm B."/>
            <person name="Cannon C."/>
            <person name="Castanera R."/>
            <person name="Culley D."/>
            <person name="Daum C."/>
            <person name="Ezra D."/>
            <person name="Gonzalez J."/>
            <person name="Henrissat B."/>
            <person name="Kuo A."/>
            <person name="Liang C."/>
            <person name="Lipzen A."/>
            <person name="Lutzoni F."/>
            <person name="Magnuson J."/>
            <person name="Mondo S."/>
            <person name="Nolan M."/>
            <person name="Ohm R."/>
            <person name="Pangilinan J."/>
            <person name="Park H.-J."/>
            <person name="Ramirez L."/>
            <person name="Alfaro M."/>
            <person name="Sun H."/>
            <person name="Tritt A."/>
            <person name="Yoshinaga Y."/>
            <person name="Zwiers L.-H."/>
            <person name="Turgeon B."/>
            <person name="Goodwin S."/>
            <person name="Spatafora J."/>
            <person name="Crous P."/>
            <person name="Grigoriev I."/>
        </authorList>
    </citation>
    <scope>NUCLEOTIDE SEQUENCE</scope>
    <source>
        <strain evidence="14">CBS 260.36</strain>
    </source>
</reference>
<accession>A0A9P4J013</accession>
<evidence type="ECO:0000256" key="10">
    <source>
        <dbReference type="ARBA" id="ARBA00023136"/>
    </source>
</evidence>
<evidence type="ECO:0000313" key="15">
    <source>
        <dbReference type="Proteomes" id="UP000799439"/>
    </source>
</evidence>
<dbReference type="PANTHER" id="PTHR15451:SF19">
    <property type="entry name" value="ERGOSTEROL BIOSYNTHETIC PROTEIN 28 HOMOLOG"/>
    <property type="match status" value="1"/>
</dbReference>
<evidence type="ECO:0000256" key="12">
    <source>
        <dbReference type="ARBA" id="ARBA00023221"/>
    </source>
</evidence>
<feature type="transmembrane region" description="Helical" evidence="13">
    <location>
        <begin position="83"/>
        <end position="106"/>
    </location>
</feature>
<dbReference type="PANTHER" id="PTHR15451">
    <property type="entry name" value="ERGOSTEROL BIOSYNTHETIC PROTEIN 28-RELATED"/>
    <property type="match status" value="1"/>
</dbReference>
<dbReference type="InterPro" id="IPR005352">
    <property type="entry name" value="Erg28"/>
</dbReference>
<dbReference type="GO" id="GO:0030674">
    <property type="term" value="F:protein-macromolecule adaptor activity"/>
    <property type="evidence" value="ECO:0007669"/>
    <property type="project" value="TreeGrafter"/>
</dbReference>
<comment type="similarity">
    <text evidence="2">Belongs to the ERG28 family.</text>
</comment>